<reference evidence="18" key="1">
    <citation type="submission" date="2019-10" db="EMBL/GenBank/DDBJ databases">
        <authorList>
            <consortium name="DOE Joint Genome Institute"/>
            <person name="Kuo A."/>
            <person name="Miyauchi S."/>
            <person name="Kiss E."/>
            <person name="Drula E."/>
            <person name="Kohler A."/>
            <person name="Sanchez-Garcia M."/>
            <person name="Andreopoulos B."/>
            <person name="Barry K.W."/>
            <person name="Bonito G."/>
            <person name="Buee M."/>
            <person name="Carver A."/>
            <person name="Chen C."/>
            <person name="Cichocki N."/>
            <person name="Clum A."/>
            <person name="Culley D."/>
            <person name="Crous P.W."/>
            <person name="Fauchery L."/>
            <person name="Girlanda M."/>
            <person name="Hayes R."/>
            <person name="Keri Z."/>
            <person name="LaButti K."/>
            <person name="Lipzen A."/>
            <person name="Lombard V."/>
            <person name="Magnuson J."/>
            <person name="Maillard F."/>
            <person name="Morin E."/>
            <person name="Murat C."/>
            <person name="Nolan M."/>
            <person name="Ohm R."/>
            <person name="Pangilinan J."/>
            <person name="Pereira M."/>
            <person name="Perotto S."/>
            <person name="Peter M."/>
            <person name="Riley R."/>
            <person name="Sitrit Y."/>
            <person name="Stielow B."/>
            <person name="Szollosi G."/>
            <person name="Zifcakova L."/>
            <person name="Stursova M."/>
            <person name="Spatafora J.W."/>
            <person name="Tedersoo L."/>
            <person name="Vaario L.-M."/>
            <person name="Yamada A."/>
            <person name="Yan M."/>
            <person name="Wang P."/>
            <person name="Xu J."/>
            <person name="Bruns T."/>
            <person name="Baldrian P."/>
            <person name="Vilgalys R."/>
            <person name="Henrissat B."/>
            <person name="Grigoriev I.V."/>
            <person name="Hibbett D."/>
            <person name="Nagy L.G."/>
            <person name="Martin F.M."/>
        </authorList>
    </citation>
    <scope>NUCLEOTIDE SEQUENCE</scope>
    <source>
        <strain evidence="18">Prilba</strain>
    </source>
</reference>
<dbReference type="SMART" id="SM00487">
    <property type="entry name" value="DEXDc"/>
    <property type="match status" value="1"/>
</dbReference>
<sequence length="590" mass="64376">MALDIQLVQSSKKKHKKDRKRNDRDSGTGDLAVTEEEEKRKRRKERKEKKEGAIDVVEVENGKEGNKLPAILADKPGPCTEPEKTKRKKEKKSRKDADSDPISVTESRKTKKRKRKHDQVSDAAAPSPSSPAASPKRPRVAISPAEAEDYLKAHNINVHLSPGTSALIPITSFDALPIPDSLRGAFSAFKEPTPIQACAWPPALSGRDVVGIAETGSGKTLAFGIPALARLLSSPGDVAGKGPRALVIAPTRELALQTYDSLSALDAVQCVAVFGGIDKAQQARTINKGVQVVVGTPGRVLDLIRDGVLALGGVEYLVLDEADRMLDKGFENDIRSIIGYTKPGAARQTLMFSATWPEAVRRLATSFLHDPIRITVGSDDLTANSRVAQEIEVFDDEREKDQRLLAHLKKLAPKKKEGSPLAARVLVFVLYKKEASRVENTLRRVGYSVGALHGDMTQPARLEALQQFRDGVVRLLVATDVAARGLDIPDVGCVLNYSFPLTIEDYVHRIGRTGRGGKDGQSITFFTGNNHERSLAGELARVLRESGVDVTPLSNKFPMSVKKKTHGVYGVFFREDVDMSAVPKRIVFDD</sequence>
<evidence type="ECO:0000256" key="10">
    <source>
        <dbReference type="ARBA" id="ARBA00023242"/>
    </source>
</evidence>
<evidence type="ECO:0000256" key="8">
    <source>
        <dbReference type="ARBA" id="ARBA00022806"/>
    </source>
</evidence>
<dbReference type="AlphaFoldDB" id="A0A9P5JVX9"/>
<evidence type="ECO:0000256" key="1">
    <source>
        <dbReference type="ARBA" id="ARBA00004604"/>
    </source>
</evidence>
<evidence type="ECO:0000256" key="7">
    <source>
        <dbReference type="ARBA" id="ARBA00022801"/>
    </source>
</evidence>
<dbReference type="InterPro" id="IPR027417">
    <property type="entry name" value="P-loop_NTPase"/>
</dbReference>
<evidence type="ECO:0000256" key="6">
    <source>
        <dbReference type="ARBA" id="ARBA00022741"/>
    </source>
</evidence>
<gene>
    <name evidence="18" type="ORF">DFH94DRAFT_296650</name>
</gene>
<feature type="region of interest" description="Disordered" evidence="14">
    <location>
        <begin position="1"/>
        <end position="140"/>
    </location>
</feature>
<dbReference type="PROSITE" id="PS51195">
    <property type="entry name" value="Q_MOTIF"/>
    <property type="match status" value="1"/>
</dbReference>
<dbReference type="Pfam" id="PF00270">
    <property type="entry name" value="DEAD"/>
    <property type="match status" value="1"/>
</dbReference>
<dbReference type="CDD" id="cd00268">
    <property type="entry name" value="DEADc"/>
    <property type="match status" value="1"/>
</dbReference>
<name>A0A9P5JVX9_9AGAM</name>
<dbReference type="Pfam" id="PF00271">
    <property type="entry name" value="Helicase_C"/>
    <property type="match status" value="1"/>
</dbReference>
<dbReference type="PROSITE" id="PS00039">
    <property type="entry name" value="DEAD_ATP_HELICASE"/>
    <property type="match status" value="1"/>
</dbReference>
<proteinExistence type="inferred from homology"/>
<reference evidence="18" key="2">
    <citation type="journal article" date="2020" name="Nat. Commun.">
        <title>Large-scale genome sequencing of mycorrhizal fungi provides insights into the early evolution of symbiotic traits.</title>
        <authorList>
            <person name="Miyauchi S."/>
            <person name="Kiss E."/>
            <person name="Kuo A."/>
            <person name="Drula E."/>
            <person name="Kohler A."/>
            <person name="Sanchez-Garcia M."/>
            <person name="Morin E."/>
            <person name="Andreopoulos B."/>
            <person name="Barry K.W."/>
            <person name="Bonito G."/>
            <person name="Buee M."/>
            <person name="Carver A."/>
            <person name="Chen C."/>
            <person name="Cichocki N."/>
            <person name="Clum A."/>
            <person name="Culley D."/>
            <person name="Crous P.W."/>
            <person name="Fauchery L."/>
            <person name="Girlanda M."/>
            <person name="Hayes R.D."/>
            <person name="Keri Z."/>
            <person name="LaButti K."/>
            <person name="Lipzen A."/>
            <person name="Lombard V."/>
            <person name="Magnuson J."/>
            <person name="Maillard F."/>
            <person name="Murat C."/>
            <person name="Nolan M."/>
            <person name="Ohm R.A."/>
            <person name="Pangilinan J."/>
            <person name="Pereira M.F."/>
            <person name="Perotto S."/>
            <person name="Peter M."/>
            <person name="Pfister S."/>
            <person name="Riley R."/>
            <person name="Sitrit Y."/>
            <person name="Stielow J.B."/>
            <person name="Szollosi G."/>
            <person name="Zifcakova L."/>
            <person name="Stursova M."/>
            <person name="Spatafora J.W."/>
            <person name="Tedersoo L."/>
            <person name="Vaario L.M."/>
            <person name="Yamada A."/>
            <person name="Yan M."/>
            <person name="Wang P."/>
            <person name="Xu J."/>
            <person name="Bruns T."/>
            <person name="Baldrian P."/>
            <person name="Vilgalys R."/>
            <person name="Dunand C."/>
            <person name="Henrissat B."/>
            <person name="Grigoriev I.V."/>
            <person name="Hibbett D."/>
            <person name="Nagy L.G."/>
            <person name="Martin F.M."/>
        </authorList>
    </citation>
    <scope>NUCLEOTIDE SEQUENCE</scope>
    <source>
        <strain evidence="18">Prilba</strain>
    </source>
</reference>
<dbReference type="GO" id="GO:0003676">
    <property type="term" value="F:nucleic acid binding"/>
    <property type="evidence" value="ECO:0007669"/>
    <property type="project" value="InterPro"/>
</dbReference>
<dbReference type="GO" id="GO:0005524">
    <property type="term" value="F:ATP binding"/>
    <property type="evidence" value="ECO:0007669"/>
    <property type="project" value="UniProtKB-KW"/>
</dbReference>
<dbReference type="InterPro" id="IPR001650">
    <property type="entry name" value="Helicase_C-like"/>
</dbReference>
<accession>A0A9P5JVX9</accession>
<dbReference type="PROSITE" id="PS51194">
    <property type="entry name" value="HELICASE_CTER"/>
    <property type="match status" value="1"/>
</dbReference>
<keyword evidence="6 13" id="KW-0547">Nucleotide-binding</keyword>
<dbReference type="PROSITE" id="PS51192">
    <property type="entry name" value="HELICASE_ATP_BIND_1"/>
    <property type="match status" value="1"/>
</dbReference>
<dbReference type="OrthoDB" id="196131at2759"/>
<dbReference type="GO" id="GO:0016787">
    <property type="term" value="F:hydrolase activity"/>
    <property type="evidence" value="ECO:0007669"/>
    <property type="project" value="UniProtKB-KW"/>
</dbReference>
<dbReference type="InterPro" id="IPR011545">
    <property type="entry name" value="DEAD/DEAH_box_helicase_dom"/>
</dbReference>
<dbReference type="CDD" id="cd18787">
    <property type="entry name" value="SF2_C_DEAD"/>
    <property type="match status" value="1"/>
</dbReference>
<comment type="similarity">
    <text evidence="2">Belongs to the DEAD box helicase family. DDX5/DBP2 subfamily.</text>
</comment>
<keyword evidence="8 13" id="KW-0347">Helicase</keyword>
<dbReference type="GO" id="GO:0003724">
    <property type="term" value="F:RNA helicase activity"/>
    <property type="evidence" value="ECO:0007669"/>
    <property type="project" value="UniProtKB-EC"/>
</dbReference>
<dbReference type="SUPFAM" id="SSF52540">
    <property type="entry name" value="P-loop containing nucleoside triphosphate hydrolases"/>
    <property type="match status" value="1"/>
</dbReference>
<evidence type="ECO:0000259" key="15">
    <source>
        <dbReference type="PROSITE" id="PS51192"/>
    </source>
</evidence>
<evidence type="ECO:0000259" key="16">
    <source>
        <dbReference type="PROSITE" id="PS51194"/>
    </source>
</evidence>
<evidence type="ECO:0000256" key="4">
    <source>
        <dbReference type="ARBA" id="ARBA00022517"/>
    </source>
</evidence>
<dbReference type="SMART" id="SM00490">
    <property type="entry name" value="HELICc"/>
    <property type="match status" value="1"/>
</dbReference>
<dbReference type="Proteomes" id="UP000759537">
    <property type="component" value="Unassembled WGS sequence"/>
</dbReference>
<evidence type="ECO:0000256" key="13">
    <source>
        <dbReference type="RuleBase" id="RU000492"/>
    </source>
</evidence>
<feature type="domain" description="Helicase ATP-binding" evidence="15">
    <location>
        <begin position="200"/>
        <end position="374"/>
    </location>
</feature>
<evidence type="ECO:0000256" key="9">
    <source>
        <dbReference type="ARBA" id="ARBA00022840"/>
    </source>
</evidence>
<dbReference type="InterPro" id="IPR000629">
    <property type="entry name" value="RNA-helicase_DEAD-box_CS"/>
</dbReference>
<organism evidence="18 19">
    <name type="scientific">Russula ochroleuca</name>
    <dbReference type="NCBI Taxonomy" id="152965"/>
    <lineage>
        <taxon>Eukaryota</taxon>
        <taxon>Fungi</taxon>
        <taxon>Dikarya</taxon>
        <taxon>Basidiomycota</taxon>
        <taxon>Agaricomycotina</taxon>
        <taxon>Agaricomycetes</taxon>
        <taxon>Russulales</taxon>
        <taxon>Russulaceae</taxon>
        <taxon>Russula</taxon>
    </lineage>
</organism>
<comment type="caution">
    <text evidence="18">The sequence shown here is derived from an EMBL/GenBank/DDBJ whole genome shotgun (WGS) entry which is preliminary data.</text>
</comment>
<dbReference type="Gene3D" id="3.40.50.300">
    <property type="entry name" value="P-loop containing nucleotide triphosphate hydrolases"/>
    <property type="match status" value="2"/>
</dbReference>
<feature type="domain" description="DEAD-box RNA helicase Q" evidence="17">
    <location>
        <begin position="171"/>
        <end position="197"/>
    </location>
</feature>
<evidence type="ECO:0000313" key="18">
    <source>
        <dbReference type="EMBL" id="KAF8467485.1"/>
    </source>
</evidence>
<keyword evidence="19" id="KW-1185">Reference proteome</keyword>
<keyword evidence="7 13" id="KW-0378">Hydrolase</keyword>
<feature type="domain" description="Helicase C-terminal" evidence="16">
    <location>
        <begin position="407"/>
        <end position="559"/>
    </location>
</feature>
<comment type="function">
    <text evidence="11">ATP-dependent RNA helicase required for 60S ribosomal subunit synthesis. Involved in efficient pre-rRNA processing, predominantly at site A3, which is necessary for the normal formation of 25S and 5.8S rRNAs.</text>
</comment>
<keyword evidence="4" id="KW-0690">Ribosome biogenesis</keyword>
<evidence type="ECO:0000313" key="19">
    <source>
        <dbReference type="Proteomes" id="UP000759537"/>
    </source>
</evidence>
<dbReference type="EC" id="3.6.4.13" evidence="3"/>
<keyword evidence="9 13" id="KW-0067">ATP-binding</keyword>
<feature type="short sequence motif" description="Q motif" evidence="12">
    <location>
        <begin position="171"/>
        <end position="197"/>
    </location>
</feature>
<evidence type="ECO:0000256" key="11">
    <source>
        <dbReference type="ARBA" id="ARBA00037449"/>
    </source>
</evidence>
<feature type="compositionally biased region" description="Low complexity" evidence="14">
    <location>
        <begin position="123"/>
        <end position="135"/>
    </location>
</feature>
<evidence type="ECO:0000256" key="3">
    <source>
        <dbReference type="ARBA" id="ARBA00012552"/>
    </source>
</evidence>
<evidence type="ECO:0000256" key="5">
    <source>
        <dbReference type="ARBA" id="ARBA00022552"/>
    </source>
</evidence>
<evidence type="ECO:0000256" key="14">
    <source>
        <dbReference type="SAM" id="MobiDB-lite"/>
    </source>
</evidence>
<dbReference type="PANTHER" id="PTHR47958">
    <property type="entry name" value="ATP-DEPENDENT RNA HELICASE DBP3"/>
    <property type="match status" value="1"/>
</dbReference>
<keyword evidence="5" id="KW-0698">rRNA processing</keyword>
<evidence type="ECO:0000259" key="17">
    <source>
        <dbReference type="PROSITE" id="PS51195"/>
    </source>
</evidence>
<evidence type="ECO:0000256" key="2">
    <source>
        <dbReference type="ARBA" id="ARBA00009334"/>
    </source>
</evidence>
<dbReference type="InterPro" id="IPR014014">
    <property type="entry name" value="RNA_helicase_DEAD_Q_motif"/>
</dbReference>
<protein>
    <recommendedName>
        <fullName evidence="3">RNA helicase</fullName>
        <ecNumber evidence="3">3.6.4.13</ecNumber>
    </recommendedName>
</protein>
<dbReference type="EMBL" id="WHVB01000036">
    <property type="protein sequence ID" value="KAF8467485.1"/>
    <property type="molecule type" value="Genomic_DNA"/>
</dbReference>
<comment type="subcellular location">
    <subcellularLocation>
        <location evidence="1">Nucleus</location>
        <location evidence="1">Nucleolus</location>
    </subcellularLocation>
</comment>
<dbReference type="InterPro" id="IPR014001">
    <property type="entry name" value="Helicase_ATP-bd"/>
</dbReference>
<evidence type="ECO:0000256" key="12">
    <source>
        <dbReference type="PROSITE-ProRule" id="PRU00552"/>
    </source>
</evidence>
<dbReference type="InterPro" id="IPR044742">
    <property type="entry name" value="DEAD/DEAH_RhlB"/>
</dbReference>
<keyword evidence="10" id="KW-0539">Nucleus</keyword>